<evidence type="ECO:0000256" key="2">
    <source>
        <dbReference type="ARBA" id="ARBA00023043"/>
    </source>
</evidence>
<dbReference type="PANTHER" id="PTHR24171:SF9">
    <property type="entry name" value="ANKYRIN REPEAT DOMAIN-CONTAINING PROTEIN 39"/>
    <property type="match status" value="1"/>
</dbReference>
<dbReference type="Gene3D" id="1.20.80.10">
    <property type="match status" value="1"/>
</dbReference>
<gene>
    <name evidence="5" type="ORF">V865_004549</name>
</gene>
<dbReference type="SUPFAM" id="SSF47027">
    <property type="entry name" value="Acyl-CoA binding protein"/>
    <property type="match status" value="1"/>
</dbReference>
<dbReference type="Pfam" id="PF12796">
    <property type="entry name" value="Ank_2"/>
    <property type="match status" value="1"/>
</dbReference>
<dbReference type="GO" id="GO:0000062">
    <property type="term" value="F:fatty-acyl-CoA binding"/>
    <property type="evidence" value="ECO:0007669"/>
    <property type="project" value="InterPro"/>
</dbReference>
<dbReference type="Gene3D" id="1.25.40.20">
    <property type="entry name" value="Ankyrin repeat-containing domain"/>
    <property type="match status" value="2"/>
</dbReference>
<dbReference type="PROSITE" id="PS51228">
    <property type="entry name" value="ACB_2"/>
    <property type="match status" value="1"/>
</dbReference>
<protein>
    <recommendedName>
        <fullName evidence="4">ACB domain-containing protein</fullName>
    </recommendedName>
</protein>
<name>A0AAX4KK86_9TREE</name>
<dbReference type="PROSITE" id="PS50297">
    <property type="entry name" value="ANK_REP_REGION"/>
    <property type="match status" value="1"/>
</dbReference>
<dbReference type="InterPro" id="IPR014352">
    <property type="entry name" value="FERM/acyl-CoA-bd_prot_sf"/>
</dbReference>
<feature type="repeat" description="ANK" evidence="3">
    <location>
        <begin position="187"/>
        <end position="219"/>
    </location>
</feature>
<dbReference type="InterPro" id="IPR035984">
    <property type="entry name" value="Acyl-CoA-binding_sf"/>
</dbReference>
<dbReference type="PROSITE" id="PS50088">
    <property type="entry name" value="ANK_REPEAT"/>
    <property type="match status" value="1"/>
</dbReference>
<dbReference type="SMART" id="SM00248">
    <property type="entry name" value="ANK"/>
    <property type="match status" value="2"/>
</dbReference>
<dbReference type="InterPro" id="IPR036770">
    <property type="entry name" value="Ankyrin_rpt-contain_sf"/>
</dbReference>
<dbReference type="InterPro" id="IPR002110">
    <property type="entry name" value="Ankyrin_rpt"/>
</dbReference>
<keyword evidence="2 3" id="KW-0040">ANK repeat</keyword>
<dbReference type="InterPro" id="IPR000582">
    <property type="entry name" value="Acyl-CoA-binding_protein"/>
</dbReference>
<organism evidence="5 6">
    <name type="scientific">Kwoniella europaea PYCC6329</name>
    <dbReference type="NCBI Taxonomy" id="1423913"/>
    <lineage>
        <taxon>Eukaryota</taxon>
        <taxon>Fungi</taxon>
        <taxon>Dikarya</taxon>
        <taxon>Basidiomycota</taxon>
        <taxon>Agaricomycotina</taxon>
        <taxon>Tremellomycetes</taxon>
        <taxon>Tremellales</taxon>
        <taxon>Cryptococcaceae</taxon>
        <taxon>Kwoniella</taxon>
    </lineage>
</organism>
<dbReference type="Proteomes" id="UP001358614">
    <property type="component" value="Chromosome 1"/>
</dbReference>
<reference evidence="5 6" key="1">
    <citation type="submission" date="2024-01" db="EMBL/GenBank/DDBJ databases">
        <title>Comparative genomics of Cryptococcus and Kwoniella reveals pathogenesis evolution and contrasting modes of karyotype evolution via chromosome fusion or intercentromeric recombination.</title>
        <authorList>
            <person name="Coelho M.A."/>
            <person name="David-Palma M."/>
            <person name="Shea T."/>
            <person name="Bowers K."/>
            <person name="McGinley-Smith S."/>
            <person name="Mohammad A.W."/>
            <person name="Gnirke A."/>
            <person name="Yurkov A.M."/>
            <person name="Nowrousian M."/>
            <person name="Sun S."/>
            <person name="Cuomo C.A."/>
            <person name="Heitman J."/>
        </authorList>
    </citation>
    <scope>NUCLEOTIDE SEQUENCE [LARGE SCALE GENOMIC DNA]</scope>
    <source>
        <strain evidence="5 6">PYCC6329</strain>
    </source>
</reference>
<dbReference type="AlphaFoldDB" id="A0AAX4KK86"/>
<dbReference type="KEGG" id="ker:91103350"/>
<evidence type="ECO:0000256" key="3">
    <source>
        <dbReference type="PROSITE-ProRule" id="PRU00023"/>
    </source>
</evidence>
<sequence length="243" mass="26900">MSGRTGSGEKEFNAASSWLSTAPSAASLPNEIKLELYGLFKYINTLAGPTGSRPSIFSPAPRAKYDAWAAQYTKYSSKGDEGKQLAQQRYIEIALRIGWSGNIPNEEEEDVDLENLDDEPIQNKGKGREDNPIGGVKVSVMSGEIDEDDHDHSDTHPLHLAVSDNEVQKAELLLNQDKTLVHLRDEFGYTPLHLAADRGHIEMTNLLLRYGADRDAEDEDSQTPLQLAEISGRDEIVELLRPV</sequence>
<evidence type="ECO:0000313" key="5">
    <source>
        <dbReference type="EMBL" id="WWD06459.1"/>
    </source>
</evidence>
<dbReference type="Pfam" id="PF00887">
    <property type="entry name" value="ACBP"/>
    <property type="match status" value="1"/>
</dbReference>
<dbReference type="RefSeq" id="XP_066084426.1">
    <property type="nucleotide sequence ID" value="XM_066228329.1"/>
</dbReference>
<dbReference type="GeneID" id="91103350"/>
<proteinExistence type="predicted"/>
<feature type="domain" description="ACB" evidence="4">
    <location>
        <begin position="8"/>
        <end position="103"/>
    </location>
</feature>
<evidence type="ECO:0000259" key="4">
    <source>
        <dbReference type="PROSITE" id="PS51228"/>
    </source>
</evidence>
<dbReference type="SUPFAM" id="SSF48403">
    <property type="entry name" value="Ankyrin repeat"/>
    <property type="match status" value="1"/>
</dbReference>
<evidence type="ECO:0000256" key="1">
    <source>
        <dbReference type="ARBA" id="ARBA00022737"/>
    </source>
</evidence>
<keyword evidence="1" id="KW-0677">Repeat</keyword>
<keyword evidence="6" id="KW-1185">Reference proteome</keyword>
<evidence type="ECO:0000313" key="6">
    <source>
        <dbReference type="Proteomes" id="UP001358614"/>
    </source>
</evidence>
<accession>A0AAX4KK86</accession>
<dbReference type="EMBL" id="CP144089">
    <property type="protein sequence ID" value="WWD06459.1"/>
    <property type="molecule type" value="Genomic_DNA"/>
</dbReference>
<dbReference type="PANTHER" id="PTHR24171">
    <property type="entry name" value="ANKYRIN REPEAT DOMAIN-CONTAINING PROTEIN 39-RELATED"/>
    <property type="match status" value="1"/>
</dbReference>